<evidence type="ECO:0000256" key="5">
    <source>
        <dbReference type="ARBA" id="ARBA00023004"/>
    </source>
</evidence>
<evidence type="ECO:0000256" key="2">
    <source>
        <dbReference type="ARBA" id="ARBA00022723"/>
    </source>
</evidence>
<dbReference type="CDD" id="cd10030">
    <property type="entry name" value="UDG-F4_TTUDGA_SPO1dp_like"/>
    <property type="match status" value="1"/>
</dbReference>
<dbReference type="GO" id="GO:0006281">
    <property type="term" value="P:DNA repair"/>
    <property type="evidence" value="ECO:0007669"/>
    <property type="project" value="UniProtKB-KW"/>
</dbReference>
<dbReference type="EMBL" id="JARQBJ010000001">
    <property type="protein sequence ID" value="MDT2809145.1"/>
    <property type="molecule type" value="Genomic_DNA"/>
</dbReference>
<evidence type="ECO:0000259" key="8">
    <source>
        <dbReference type="SMART" id="SM00986"/>
    </source>
</evidence>
<accession>A0AAW8TW24</accession>
<protein>
    <submittedName>
        <fullName evidence="9">Uracil-DNA glycosylase</fullName>
    </submittedName>
</protein>
<dbReference type="GO" id="GO:0046872">
    <property type="term" value="F:metal ion binding"/>
    <property type="evidence" value="ECO:0007669"/>
    <property type="project" value="UniProtKB-KW"/>
</dbReference>
<keyword evidence="5" id="KW-0408">Iron</keyword>
<sequence>MNYPDWLTKSVANRSQGFLLEGFVPGAGPKDARLLILGEAPGRKEIVSLVPFSGAAGVELDKNLALAGLQRAQIYITSAVRSRPYRIQQGINHKTGVAETKYPNRTPTKKEVLAHAPITDYELQTIQPEIIIPLGNIGLHRLLGAKHSITQDHGQIITSPVLELNADQDGYQWGNHVYSLVPMFHPAAIFYNRKLAPLIEQDWTNLGEFLHTKS</sequence>
<dbReference type="Gene3D" id="3.40.470.10">
    <property type="entry name" value="Uracil-DNA glycosylase-like domain"/>
    <property type="match status" value="1"/>
</dbReference>
<dbReference type="InterPro" id="IPR036895">
    <property type="entry name" value="Uracil-DNA_glycosylase-like_sf"/>
</dbReference>
<dbReference type="SMART" id="SM00987">
    <property type="entry name" value="UreE_C"/>
    <property type="match status" value="1"/>
</dbReference>
<evidence type="ECO:0000256" key="1">
    <source>
        <dbReference type="ARBA" id="ARBA00022485"/>
    </source>
</evidence>
<keyword evidence="6" id="KW-0411">Iron-sulfur</keyword>
<keyword evidence="7" id="KW-0234">DNA repair</keyword>
<evidence type="ECO:0000313" key="10">
    <source>
        <dbReference type="Proteomes" id="UP001256711"/>
    </source>
</evidence>
<name>A0AAW8TW24_9ENTE</name>
<evidence type="ECO:0000256" key="3">
    <source>
        <dbReference type="ARBA" id="ARBA00022763"/>
    </source>
</evidence>
<dbReference type="SMART" id="SM00986">
    <property type="entry name" value="UDG"/>
    <property type="match status" value="1"/>
</dbReference>
<proteinExistence type="predicted"/>
<dbReference type="PANTHER" id="PTHR33693:SF1">
    <property type="entry name" value="TYPE-4 URACIL-DNA GLYCOSYLASE"/>
    <property type="match status" value="1"/>
</dbReference>
<dbReference type="InterPro" id="IPR051536">
    <property type="entry name" value="UDG_Type-4/5"/>
</dbReference>
<dbReference type="SUPFAM" id="SSF52141">
    <property type="entry name" value="Uracil-DNA glycosylase-like"/>
    <property type="match status" value="1"/>
</dbReference>
<evidence type="ECO:0000256" key="7">
    <source>
        <dbReference type="ARBA" id="ARBA00023204"/>
    </source>
</evidence>
<organism evidence="9 10">
    <name type="scientific">Enterococcus asini</name>
    <dbReference type="NCBI Taxonomy" id="57732"/>
    <lineage>
        <taxon>Bacteria</taxon>
        <taxon>Bacillati</taxon>
        <taxon>Bacillota</taxon>
        <taxon>Bacilli</taxon>
        <taxon>Lactobacillales</taxon>
        <taxon>Enterococcaceae</taxon>
        <taxon>Enterococcus</taxon>
    </lineage>
</organism>
<dbReference type="GO" id="GO:0051539">
    <property type="term" value="F:4 iron, 4 sulfur cluster binding"/>
    <property type="evidence" value="ECO:0007669"/>
    <property type="project" value="UniProtKB-KW"/>
</dbReference>
<evidence type="ECO:0000256" key="4">
    <source>
        <dbReference type="ARBA" id="ARBA00022801"/>
    </source>
</evidence>
<evidence type="ECO:0000313" key="9">
    <source>
        <dbReference type="EMBL" id="MDT2809145.1"/>
    </source>
</evidence>
<comment type="caution">
    <text evidence="9">The sequence shown here is derived from an EMBL/GenBank/DDBJ whole genome shotgun (WGS) entry which is preliminary data.</text>
</comment>
<dbReference type="Proteomes" id="UP001256711">
    <property type="component" value="Unassembled WGS sequence"/>
</dbReference>
<dbReference type="Pfam" id="PF03167">
    <property type="entry name" value="UDG"/>
    <property type="match status" value="1"/>
</dbReference>
<dbReference type="AlphaFoldDB" id="A0AAW8TW24"/>
<dbReference type="GO" id="GO:0097506">
    <property type="term" value="F:deaminated base DNA N-glycosylase activity"/>
    <property type="evidence" value="ECO:0007669"/>
    <property type="project" value="UniProtKB-ARBA"/>
</dbReference>
<feature type="domain" description="Uracil-DNA glycosylase-like" evidence="8">
    <location>
        <begin position="25"/>
        <end position="204"/>
    </location>
</feature>
<dbReference type="RefSeq" id="WP_231452346.1">
    <property type="nucleotide sequence ID" value="NZ_JADMDV010000002.1"/>
</dbReference>
<evidence type="ECO:0000256" key="6">
    <source>
        <dbReference type="ARBA" id="ARBA00023014"/>
    </source>
</evidence>
<dbReference type="PANTHER" id="PTHR33693">
    <property type="entry name" value="TYPE-5 URACIL-DNA GLYCOSYLASE"/>
    <property type="match status" value="1"/>
</dbReference>
<keyword evidence="1" id="KW-0004">4Fe-4S</keyword>
<gene>
    <name evidence="9" type="ORF">P7H43_01390</name>
</gene>
<keyword evidence="4" id="KW-0378">Hydrolase</keyword>
<reference evidence="9" key="1">
    <citation type="submission" date="2023-03" db="EMBL/GenBank/DDBJ databases">
        <authorList>
            <person name="Shen W."/>
            <person name="Cai J."/>
        </authorList>
    </citation>
    <scope>NUCLEOTIDE SEQUENCE</scope>
    <source>
        <strain evidence="9">B226-2</strain>
    </source>
</reference>
<keyword evidence="3" id="KW-0227">DNA damage</keyword>
<keyword evidence="2" id="KW-0479">Metal-binding</keyword>
<dbReference type="InterPro" id="IPR005122">
    <property type="entry name" value="Uracil-DNA_glycosylase-like"/>
</dbReference>